<accession>A0A3M7R916</accession>
<sequence length="76" mass="8730">MSEKTVVPSNSISLNMIFLKVINIKKTFIRINKNLKLVLNERIKKSTILPLFSSDIVKQEKPKTLICGFKKTLLIK</sequence>
<organism evidence="1 2">
    <name type="scientific">Brachionus plicatilis</name>
    <name type="common">Marine rotifer</name>
    <name type="synonym">Brachionus muelleri</name>
    <dbReference type="NCBI Taxonomy" id="10195"/>
    <lineage>
        <taxon>Eukaryota</taxon>
        <taxon>Metazoa</taxon>
        <taxon>Spiralia</taxon>
        <taxon>Gnathifera</taxon>
        <taxon>Rotifera</taxon>
        <taxon>Eurotatoria</taxon>
        <taxon>Monogononta</taxon>
        <taxon>Pseudotrocha</taxon>
        <taxon>Ploima</taxon>
        <taxon>Brachionidae</taxon>
        <taxon>Brachionus</taxon>
    </lineage>
</organism>
<dbReference type="EMBL" id="REGN01003933">
    <property type="protein sequence ID" value="RNA20000.1"/>
    <property type="molecule type" value="Genomic_DNA"/>
</dbReference>
<comment type="caution">
    <text evidence="1">The sequence shown here is derived from an EMBL/GenBank/DDBJ whole genome shotgun (WGS) entry which is preliminary data.</text>
</comment>
<gene>
    <name evidence="1" type="ORF">BpHYR1_028108</name>
</gene>
<evidence type="ECO:0000313" key="2">
    <source>
        <dbReference type="Proteomes" id="UP000276133"/>
    </source>
</evidence>
<name>A0A3M7R916_BRAPC</name>
<evidence type="ECO:0000313" key="1">
    <source>
        <dbReference type="EMBL" id="RNA20000.1"/>
    </source>
</evidence>
<dbReference type="AlphaFoldDB" id="A0A3M7R916"/>
<proteinExistence type="predicted"/>
<dbReference type="Proteomes" id="UP000276133">
    <property type="component" value="Unassembled WGS sequence"/>
</dbReference>
<keyword evidence="2" id="KW-1185">Reference proteome</keyword>
<reference evidence="1 2" key="1">
    <citation type="journal article" date="2018" name="Sci. Rep.">
        <title>Genomic signatures of local adaptation to the degree of environmental predictability in rotifers.</title>
        <authorList>
            <person name="Franch-Gras L."/>
            <person name="Hahn C."/>
            <person name="Garcia-Roger E.M."/>
            <person name="Carmona M.J."/>
            <person name="Serra M."/>
            <person name="Gomez A."/>
        </authorList>
    </citation>
    <scope>NUCLEOTIDE SEQUENCE [LARGE SCALE GENOMIC DNA]</scope>
    <source>
        <strain evidence="1">HYR1</strain>
    </source>
</reference>
<protein>
    <submittedName>
        <fullName evidence="1">Uncharacterized protein</fullName>
    </submittedName>
</protein>